<dbReference type="InterPro" id="IPR002347">
    <property type="entry name" value="SDR_fam"/>
</dbReference>
<proteinExistence type="predicted"/>
<dbReference type="OrthoDB" id="191139at2759"/>
<dbReference type="InterPro" id="IPR036291">
    <property type="entry name" value="NAD(P)-bd_dom_sf"/>
</dbReference>
<dbReference type="Proteomes" id="UP001152795">
    <property type="component" value="Unassembled WGS sequence"/>
</dbReference>
<dbReference type="SUPFAM" id="SSF51735">
    <property type="entry name" value="NAD(P)-binding Rossmann-fold domains"/>
    <property type="match status" value="1"/>
</dbReference>
<evidence type="ECO:0000256" key="1">
    <source>
        <dbReference type="ARBA" id="ARBA00023002"/>
    </source>
</evidence>
<dbReference type="PANTHER" id="PTHR43157">
    <property type="entry name" value="PHOSPHATIDYLINOSITOL-GLYCAN BIOSYNTHESIS CLASS F PROTEIN-RELATED"/>
    <property type="match status" value="1"/>
</dbReference>
<dbReference type="PRINTS" id="PR00081">
    <property type="entry name" value="GDHRDH"/>
</dbReference>
<comment type="caution">
    <text evidence="2">The sequence shown here is derived from an EMBL/GenBank/DDBJ whole genome shotgun (WGS) entry which is preliminary data.</text>
</comment>
<accession>A0A7D9IWN0</accession>
<name>A0A7D9IWN0_PARCT</name>
<sequence>MEFFVCLAFLPVVLLLIYHAIIKKYAAGGVCTSKATMAGKTVIITGANAGIGKATAIDMAQRGARVIMACRDPKRGEAALKDVVEETGSKEVVLKQLDLASLKSVRKFAEDINKNEPELHVLINNAGLAYPPKQSKTEDGFELTMGVNYLGHFLLTNLLLDLLKKTAPSRIVVVASSVHHQLTKEFKFDNIHSEKFYDHWDTYGQSKLACILFTRELAKRLEGTGVTINALHPGVITTELVVNFMNPIGMFFIMVGMRFLSKTPEQGAQTTIHLAVSKEVKDVSGLYFSDCALKEPSKYAQDDGVAKKLWEVSSDLVGFDRHL</sequence>
<reference evidence="2" key="1">
    <citation type="submission" date="2020-04" db="EMBL/GenBank/DDBJ databases">
        <authorList>
            <person name="Alioto T."/>
            <person name="Alioto T."/>
            <person name="Gomez Garrido J."/>
        </authorList>
    </citation>
    <scope>NUCLEOTIDE SEQUENCE</scope>
    <source>
        <strain evidence="2">A484AB</strain>
    </source>
</reference>
<protein>
    <submittedName>
        <fullName evidence="2">Uncharacterized protein</fullName>
    </submittedName>
</protein>
<evidence type="ECO:0000313" key="3">
    <source>
        <dbReference type="Proteomes" id="UP001152795"/>
    </source>
</evidence>
<evidence type="ECO:0000313" key="2">
    <source>
        <dbReference type="EMBL" id="CAB4017892.1"/>
    </source>
</evidence>
<dbReference type="PANTHER" id="PTHR43157:SF31">
    <property type="entry name" value="PHOSPHATIDYLINOSITOL-GLYCAN BIOSYNTHESIS CLASS F PROTEIN"/>
    <property type="match status" value="1"/>
</dbReference>
<keyword evidence="3" id="KW-1185">Reference proteome</keyword>
<dbReference type="Gene3D" id="3.40.50.720">
    <property type="entry name" value="NAD(P)-binding Rossmann-like Domain"/>
    <property type="match status" value="1"/>
</dbReference>
<dbReference type="EMBL" id="CACRXK020009757">
    <property type="protein sequence ID" value="CAB4017892.1"/>
    <property type="molecule type" value="Genomic_DNA"/>
</dbReference>
<keyword evidence="1" id="KW-0560">Oxidoreductase</keyword>
<dbReference type="Pfam" id="PF00106">
    <property type="entry name" value="adh_short"/>
    <property type="match status" value="2"/>
</dbReference>
<organism evidence="2 3">
    <name type="scientific">Paramuricea clavata</name>
    <name type="common">Red gorgonian</name>
    <name type="synonym">Violescent sea-whip</name>
    <dbReference type="NCBI Taxonomy" id="317549"/>
    <lineage>
        <taxon>Eukaryota</taxon>
        <taxon>Metazoa</taxon>
        <taxon>Cnidaria</taxon>
        <taxon>Anthozoa</taxon>
        <taxon>Octocorallia</taxon>
        <taxon>Malacalcyonacea</taxon>
        <taxon>Plexauridae</taxon>
        <taxon>Paramuricea</taxon>
    </lineage>
</organism>
<dbReference type="GO" id="GO:0016491">
    <property type="term" value="F:oxidoreductase activity"/>
    <property type="evidence" value="ECO:0007669"/>
    <property type="project" value="UniProtKB-KW"/>
</dbReference>
<dbReference type="AlphaFoldDB" id="A0A7D9IWN0"/>
<gene>
    <name evidence="2" type="ORF">PACLA_8A075505</name>
</gene>